<reference evidence="3" key="1">
    <citation type="journal article" date="2018" name="Nat. Microbiol.">
        <title>Leveraging single-cell genomics to expand the fungal tree of life.</title>
        <authorList>
            <person name="Ahrendt S.R."/>
            <person name="Quandt C.A."/>
            <person name="Ciobanu D."/>
            <person name="Clum A."/>
            <person name="Salamov A."/>
            <person name="Andreopoulos B."/>
            <person name="Cheng J.F."/>
            <person name="Woyke T."/>
            <person name="Pelin A."/>
            <person name="Henrissat B."/>
            <person name="Reynolds N.K."/>
            <person name="Benny G.L."/>
            <person name="Smith M.E."/>
            <person name="James T.Y."/>
            <person name="Grigoriev I.V."/>
        </authorList>
    </citation>
    <scope>NUCLEOTIDE SEQUENCE [LARGE SCALE GENOMIC DNA]</scope>
    <source>
        <strain evidence="3">CSF55</strain>
    </source>
</reference>
<feature type="region of interest" description="Disordered" evidence="1">
    <location>
        <begin position="46"/>
        <end position="73"/>
    </location>
</feature>
<protein>
    <submittedName>
        <fullName evidence="2">Uncharacterized protein</fullName>
    </submittedName>
</protein>
<evidence type="ECO:0000313" key="3">
    <source>
        <dbReference type="Proteomes" id="UP000281549"/>
    </source>
</evidence>
<name>A0A4P9YBR8_ROZAC</name>
<evidence type="ECO:0000313" key="2">
    <source>
        <dbReference type="EMBL" id="RKP16717.1"/>
    </source>
</evidence>
<gene>
    <name evidence="2" type="ORF">ROZALSC1DRAFT_24965</name>
</gene>
<accession>A0A4P9YBR8</accession>
<dbReference type="Proteomes" id="UP000281549">
    <property type="component" value="Unassembled WGS sequence"/>
</dbReference>
<dbReference type="EMBL" id="ML006295">
    <property type="protein sequence ID" value="RKP16717.1"/>
    <property type="molecule type" value="Genomic_DNA"/>
</dbReference>
<feature type="compositionally biased region" description="Polar residues" evidence="1">
    <location>
        <begin position="46"/>
        <end position="59"/>
    </location>
</feature>
<proteinExistence type="predicted"/>
<dbReference type="AlphaFoldDB" id="A0A4P9YBR8"/>
<evidence type="ECO:0000256" key="1">
    <source>
        <dbReference type="SAM" id="MobiDB-lite"/>
    </source>
</evidence>
<sequence length="202" mass="22825">MRRTTMKLLSQYFSGLVFEKLSIQSTMNPPESNQRISSFKDIKDSFQSPTQDFDSSNVPNPDLGAPTIDGRGNDIREFESTGRGCTKQVDMDIPDPISRVTQNRIGKLYLRMSSHEESVDLGAKPEAEEFTVPVAEQEEDKESIYADEDMEEIVGDMDLTKSKGPKLEMIGAEDVDEKIMVFARIMANTWRIGMVIWWCLVG</sequence>
<organism evidence="2 3">
    <name type="scientific">Rozella allomycis (strain CSF55)</name>
    <dbReference type="NCBI Taxonomy" id="988480"/>
    <lineage>
        <taxon>Eukaryota</taxon>
        <taxon>Fungi</taxon>
        <taxon>Fungi incertae sedis</taxon>
        <taxon>Cryptomycota</taxon>
        <taxon>Cryptomycota incertae sedis</taxon>
        <taxon>Rozella</taxon>
    </lineage>
</organism>